<name>A0AAE8MYV4_9PEZI</name>
<sequence length="164" mass="18668">MWNNLRSFLQPPNLPSQPNLPPPVSITGIRFPADGSEKHLISLTTTTHGVYEGPDSSWGHVPDLRSFWKIQRAWQWRDIETFRLENQPIRSCNGLYVVFFSFDDSLPENRNFPVGIYGRERHFVGDVFVVKLKGDEIGSDLGEDGWAVWDDVPGDILSLPVMKS</sequence>
<proteinExistence type="predicted"/>
<accession>A0AAE8MYV4</accession>
<keyword evidence="2" id="KW-1185">Reference proteome</keyword>
<dbReference type="Proteomes" id="UP001187682">
    <property type="component" value="Unassembled WGS sequence"/>
</dbReference>
<protein>
    <submittedName>
        <fullName evidence="1">Uncharacterized protein</fullName>
    </submittedName>
</protein>
<dbReference type="AlphaFoldDB" id="A0AAE8MYV4"/>
<gene>
    <name evidence="1" type="ORF">DNG_04631</name>
</gene>
<reference evidence="1" key="1">
    <citation type="submission" date="2018-03" db="EMBL/GenBank/DDBJ databases">
        <authorList>
            <person name="Guldener U."/>
        </authorList>
    </citation>
    <scope>NUCLEOTIDE SEQUENCE</scope>
</reference>
<evidence type="ECO:0000313" key="2">
    <source>
        <dbReference type="Proteomes" id="UP001187682"/>
    </source>
</evidence>
<dbReference type="EMBL" id="ONZQ02000005">
    <property type="protein sequence ID" value="SPO01958.1"/>
    <property type="molecule type" value="Genomic_DNA"/>
</dbReference>
<evidence type="ECO:0000313" key="1">
    <source>
        <dbReference type="EMBL" id="SPO01958.1"/>
    </source>
</evidence>
<comment type="caution">
    <text evidence="1">The sequence shown here is derived from an EMBL/GenBank/DDBJ whole genome shotgun (WGS) entry which is preliminary data.</text>
</comment>
<organism evidence="1 2">
    <name type="scientific">Cephalotrichum gorgonifer</name>
    <dbReference type="NCBI Taxonomy" id="2041049"/>
    <lineage>
        <taxon>Eukaryota</taxon>
        <taxon>Fungi</taxon>
        <taxon>Dikarya</taxon>
        <taxon>Ascomycota</taxon>
        <taxon>Pezizomycotina</taxon>
        <taxon>Sordariomycetes</taxon>
        <taxon>Hypocreomycetidae</taxon>
        <taxon>Microascales</taxon>
        <taxon>Microascaceae</taxon>
        <taxon>Cephalotrichum</taxon>
    </lineage>
</organism>